<accession>X0XYI6</accession>
<organism evidence="1">
    <name type="scientific">marine sediment metagenome</name>
    <dbReference type="NCBI Taxonomy" id="412755"/>
    <lineage>
        <taxon>unclassified sequences</taxon>
        <taxon>metagenomes</taxon>
        <taxon>ecological metagenomes</taxon>
    </lineage>
</organism>
<name>X0XYI6_9ZZZZ</name>
<evidence type="ECO:0000313" key="1">
    <source>
        <dbReference type="EMBL" id="GAG48425.1"/>
    </source>
</evidence>
<dbReference type="AlphaFoldDB" id="X0XYI6"/>
<dbReference type="EMBL" id="BARS01055725">
    <property type="protein sequence ID" value="GAG48425.1"/>
    <property type="molecule type" value="Genomic_DNA"/>
</dbReference>
<feature type="non-terminal residue" evidence="1">
    <location>
        <position position="80"/>
    </location>
</feature>
<dbReference type="SUPFAM" id="SSF46689">
    <property type="entry name" value="Homeodomain-like"/>
    <property type="match status" value="1"/>
</dbReference>
<gene>
    <name evidence="1" type="ORF">S01H1_82225</name>
</gene>
<protein>
    <recommendedName>
        <fullName evidence="2">Winged helix-turn helix domain-containing protein</fullName>
    </recommendedName>
</protein>
<dbReference type="Pfam" id="PF13384">
    <property type="entry name" value="HTH_23"/>
    <property type="match status" value="1"/>
</dbReference>
<sequence>MIKIQFTEEAIVELRYQRFNHPHPRVQQKMEALLLKSDGLPHHQITRILGISENTFRQYLREYEEGGIEALKTLHFRKPQ</sequence>
<dbReference type="InterPro" id="IPR009057">
    <property type="entry name" value="Homeodomain-like_sf"/>
</dbReference>
<reference evidence="1" key="1">
    <citation type="journal article" date="2014" name="Front. Microbiol.">
        <title>High frequency of phylogenetically diverse reductive dehalogenase-homologous genes in deep subseafloor sedimentary metagenomes.</title>
        <authorList>
            <person name="Kawai M."/>
            <person name="Futagami T."/>
            <person name="Toyoda A."/>
            <person name="Takaki Y."/>
            <person name="Nishi S."/>
            <person name="Hori S."/>
            <person name="Arai W."/>
            <person name="Tsubouchi T."/>
            <person name="Morono Y."/>
            <person name="Uchiyama I."/>
            <person name="Ito T."/>
            <person name="Fujiyama A."/>
            <person name="Inagaki F."/>
            <person name="Takami H."/>
        </authorList>
    </citation>
    <scope>NUCLEOTIDE SEQUENCE</scope>
    <source>
        <strain evidence="1">Expedition CK06-06</strain>
    </source>
</reference>
<evidence type="ECO:0008006" key="2">
    <source>
        <dbReference type="Google" id="ProtNLM"/>
    </source>
</evidence>
<proteinExistence type="predicted"/>
<comment type="caution">
    <text evidence="1">The sequence shown here is derived from an EMBL/GenBank/DDBJ whole genome shotgun (WGS) entry which is preliminary data.</text>
</comment>